<feature type="transmembrane region" description="Helical" evidence="1">
    <location>
        <begin position="12"/>
        <end position="35"/>
    </location>
</feature>
<dbReference type="RefSeq" id="WP_083133313.1">
    <property type="nucleotide sequence ID" value="NZ_AP022606.1"/>
</dbReference>
<accession>A0A7I7W9V1</accession>
<evidence type="ECO:0000313" key="5">
    <source>
        <dbReference type="Proteomes" id="UP000192441"/>
    </source>
</evidence>
<name>A0A7I7W9V1_9MYCO</name>
<evidence type="ECO:0000313" key="4">
    <source>
        <dbReference type="EMBL" id="ORA34080.1"/>
    </source>
</evidence>
<dbReference type="Pfam" id="PF09851">
    <property type="entry name" value="SHOCT"/>
    <property type="match status" value="1"/>
</dbReference>
<dbReference type="InterPro" id="IPR018649">
    <property type="entry name" value="SHOCT"/>
</dbReference>
<keyword evidence="6" id="KW-1185">Reference proteome</keyword>
<evidence type="ECO:0000313" key="6">
    <source>
        <dbReference type="Proteomes" id="UP000467379"/>
    </source>
</evidence>
<organism evidence="4 5">
    <name type="scientific">Mycobacterium branderi</name>
    <dbReference type="NCBI Taxonomy" id="43348"/>
    <lineage>
        <taxon>Bacteria</taxon>
        <taxon>Bacillati</taxon>
        <taxon>Actinomycetota</taxon>
        <taxon>Actinomycetes</taxon>
        <taxon>Mycobacteriales</taxon>
        <taxon>Mycobacteriaceae</taxon>
        <taxon>Mycobacterium</taxon>
    </lineage>
</organism>
<evidence type="ECO:0000313" key="3">
    <source>
        <dbReference type="EMBL" id="BBZ13351.1"/>
    </source>
</evidence>
<dbReference type="EMBL" id="AP022606">
    <property type="protein sequence ID" value="BBZ13351.1"/>
    <property type="molecule type" value="Genomic_DNA"/>
</dbReference>
<protein>
    <recommendedName>
        <fullName evidence="2">SHOCT domain-containing protein</fullName>
    </recommendedName>
</protein>
<dbReference type="AlphaFoldDB" id="A0A7I7W9V1"/>
<evidence type="ECO:0000259" key="2">
    <source>
        <dbReference type="Pfam" id="PF09851"/>
    </source>
</evidence>
<keyword evidence="1" id="KW-1133">Transmembrane helix</keyword>
<dbReference type="EMBL" id="MVHM01000016">
    <property type="protein sequence ID" value="ORA34080.1"/>
    <property type="molecule type" value="Genomic_DNA"/>
</dbReference>
<reference evidence="3" key="3">
    <citation type="submission" date="2020-02" db="EMBL/GenBank/DDBJ databases">
        <authorList>
            <person name="Matsumoto Y."/>
            <person name="Motooka D."/>
            <person name="Nakamura S."/>
        </authorList>
    </citation>
    <scope>NUCLEOTIDE SEQUENCE</scope>
    <source>
        <strain evidence="3">JCM 12687</strain>
    </source>
</reference>
<gene>
    <name evidence="4" type="ORF">BST20_20885</name>
    <name evidence="3" type="ORF">MBRA_35460</name>
</gene>
<sequence length="234" mass="24901">MRGRRLAKFSLTVAILGMVVAVGGFVVVLVSTLFLDQYNAYGEVPIPGEGSLQLPAGDVNISLHTVVISSPSGGGLPVPPLGVRITPPDGVAQPVVTESIGGTRTVNNDAHVRVWVAHIAAEGTYDITTEGQVNGFVRPRLAFGHNRSYGHLVWWFGGMFVVGLIGSVMSGRWLTRTARKPVAAMPQGPPATPYPPSDEGVRVEQLKTLAALRDSGALTEAEFQAEKRRILDGR</sequence>
<dbReference type="Proteomes" id="UP000467379">
    <property type="component" value="Chromosome"/>
</dbReference>
<dbReference type="Proteomes" id="UP000192441">
    <property type="component" value="Unassembled WGS sequence"/>
</dbReference>
<feature type="transmembrane region" description="Helical" evidence="1">
    <location>
        <begin position="152"/>
        <end position="175"/>
    </location>
</feature>
<reference evidence="3 6" key="2">
    <citation type="journal article" date="2019" name="Emerg. Microbes Infect.">
        <title>Comprehensive subspecies identification of 175 nontuberculous mycobacteria species based on 7547 genomic profiles.</title>
        <authorList>
            <person name="Matsumoto Y."/>
            <person name="Kinjo T."/>
            <person name="Motooka D."/>
            <person name="Nabeya D."/>
            <person name="Jung N."/>
            <person name="Uechi K."/>
            <person name="Horii T."/>
            <person name="Iida T."/>
            <person name="Fujita J."/>
            <person name="Nakamura S."/>
        </authorList>
    </citation>
    <scope>NUCLEOTIDE SEQUENCE [LARGE SCALE GENOMIC DNA]</scope>
    <source>
        <strain evidence="3 6">JCM 12687</strain>
    </source>
</reference>
<dbReference type="OrthoDB" id="5996503at2"/>
<proteinExistence type="predicted"/>
<keyword evidence="1" id="KW-0812">Transmembrane</keyword>
<keyword evidence="1" id="KW-0472">Membrane</keyword>
<feature type="domain" description="SHOCT" evidence="2">
    <location>
        <begin position="204"/>
        <end position="231"/>
    </location>
</feature>
<evidence type="ECO:0000256" key="1">
    <source>
        <dbReference type="SAM" id="Phobius"/>
    </source>
</evidence>
<reference evidence="4 5" key="1">
    <citation type="submission" date="2016-12" db="EMBL/GenBank/DDBJ databases">
        <title>The new phylogeny of genus Mycobacterium.</title>
        <authorList>
            <person name="Tortoli E."/>
            <person name="Trovato A."/>
            <person name="Cirillo D.M."/>
        </authorList>
    </citation>
    <scope>NUCLEOTIDE SEQUENCE [LARGE SCALE GENOMIC DNA]</scope>
    <source>
        <strain evidence="4 5">DSM 44624</strain>
    </source>
</reference>